<gene>
    <name evidence="6" type="ORF">ZBT109_1985</name>
</gene>
<comment type="function">
    <text evidence="1">Plays a role in synthesis, processing and/or stability of 23S rRNA.</text>
</comment>
<dbReference type="Proteomes" id="UP000267342">
    <property type="component" value="Chromosome"/>
</dbReference>
<evidence type="ECO:0000256" key="1">
    <source>
        <dbReference type="ARBA" id="ARBA00002868"/>
    </source>
</evidence>
<accession>A0A348HGH9</accession>
<keyword evidence="4" id="KW-0690">Ribosome biogenesis</keyword>
<name>A0A348HGH9_9GAMM</name>
<evidence type="ECO:0000313" key="6">
    <source>
        <dbReference type="EMBL" id="BBG30731.1"/>
    </source>
</evidence>
<evidence type="ECO:0000313" key="7">
    <source>
        <dbReference type="Proteomes" id="UP000267342"/>
    </source>
</evidence>
<dbReference type="AlphaFoldDB" id="A0A348HGH9"/>
<comment type="similarity">
    <text evidence="2">Belongs to the DUF177 domain family.</text>
</comment>
<evidence type="ECO:0000256" key="5">
    <source>
        <dbReference type="ARBA" id="ARBA00031841"/>
    </source>
</evidence>
<dbReference type="STRING" id="1123510.GCA_000620025_01146"/>
<sequence length="190" mass="21287">MHFFDSYLDRPYHCAPMSTTRMPTRVEPYRLAASAERLEGDLPLDEMPRLADLIGPQTGTCHAVLTFGIDAQRRHYIEGQAEARVMMPCLRCLQPMPVTLDSSILLGMVTDESLSSRLPREYDPLVVGHDERLDLIPVIEEELLLALPQAIYHEEGECAVSRDELSSGELPDEQVTTNPFSALAALKDKH</sequence>
<dbReference type="KEGG" id="zpl:ZBT109_1985"/>
<evidence type="ECO:0000256" key="2">
    <source>
        <dbReference type="ARBA" id="ARBA00010740"/>
    </source>
</evidence>
<protein>
    <recommendedName>
        <fullName evidence="3">Large ribosomal RNA subunit accumulation protein YceD</fullName>
    </recommendedName>
    <alternativeName>
        <fullName evidence="5">23S rRNA accumulation protein YceD</fullName>
    </alternativeName>
</protein>
<reference evidence="6 7" key="1">
    <citation type="submission" date="2018-09" db="EMBL/GenBank/DDBJ databases">
        <title>Zymobacter palmae IAM14233 (=T109) whole genome analysis.</title>
        <authorList>
            <person name="Yanase H."/>
        </authorList>
    </citation>
    <scope>NUCLEOTIDE SEQUENCE [LARGE SCALE GENOMIC DNA]</scope>
    <source>
        <strain evidence="6 7">IAM14233</strain>
    </source>
</reference>
<dbReference type="PANTHER" id="PTHR38099">
    <property type="entry name" value="LARGE RIBOSOMAL RNA SUBUNIT ACCUMULATION PROTEIN YCED"/>
    <property type="match status" value="1"/>
</dbReference>
<proteinExistence type="inferred from homology"/>
<evidence type="ECO:0000256" key="3">
    <source>
        <dbReference type="ARBA" id="ARBA00015716"/>
    </source>
</evidence>
<dbReference type="GO" id="GO:0005829">
    <property type="term" value="C:cytosol"/>
    <property type="evidence" value="ECO:0007669"/>
    <property type="project" value="TreeGrafter"/>
</dbReference>
<organism evidence="6 7">
    <name type="scientific">Zymobacter palmae</name>
    <dbReference type="NCBI Taxonomy" id="33074"/>
    <lineage>
        <taxon>Bacteria</taxon>
        <taxon>Pseudomonadati</taxon>
        <taxon>Pseudomonadota</taxon>
        <taxon>Gammaproteobacteria</taxon>
        <taxon>Oceanospirillales</taxon>
        <taxon>Halomonadaceae</taxon>
        <taxon>Zymobacter group</taxon>
        <taxon>Zymobacter</taxon>
    </lineage>
</organism>
<dbReference type="Pfam" id="PF02620">
    <property type="entry name" value="YceD"/>
    <property type="match status" value="1"/>
</dbReference>
<dbReference type="PANTHER" id="PTHR38099:SF1">
    <property type="entry name" value="LARGE RIBOSOMAL RNA SUBUNIT ACCUMULATION PROTEIN YCED"/>
    <property type="match status" value="1"/>
</dbReference>
<keyword evidence="7" id="KW-1185">Reference proteome</keyword>
<dbReference type="InterPro" id="IPR039255">
    <property type="entry name" value="YceD_bac"/>
</dbReference>
<dbReference type="GO" id="GO:0042254">
    <property type="term" value="P:ribosome biogenesis"/>
    <property type="evidence" value="ECO:0007669"/>
    <property type="project" value="UniProtKB-KW"/>
</dbReference>
<dbReference type="InterPro" id="IPR003772">
    <property type="entry name" value="YceD"/>
</dbReference>
<evidence type="ECO:0000256" key="4">
    <source>
        <dbReference type="ARBA" id="ARBA00022517"/>
    </source>
</evidence>
<dbReference type="EMBL" id="AP018933">
    <property type="protein sequence ID" value="BBG30731.1"/>
    <property type="molecule type" value="Genomic_DNA"/>
</dbReference>